<evidence type="ECO:0000313" key="3">
    <source>
        <dbReference type="Proteomes" id="UP000006976"/>
    </source>
</evidence>
<comment type="caution">
    <text evidence="2">The sequence shown here is derived from an EMBL/GenBank/DDBJ whole genome shotgun (WGS) entry which is preliminary data.</text>
</comment>
<proteinExistence type="predicted"/>
<accession>A0ABC9QVT2</accession>
<name>A0ABC9QVT2_BACMY</name>
<keyword evidence="1" id="KW-0812">Transmembrane</keyword>
<dbReference type="AlphaFoldDB" id="A0ABC9QVT2"/>
<evidence type="ECO:0000313" key="2">
    <source>
        <dbReference type="EMBL" id="EJR29147.1"/>
    </source>
</evidence>
<reference evidence="2 3" key="1">
    <citation type="submission" date="2012-04" db="EMBL/GenBank/DDBJ databases">
        <title>The Genome Sequence of Bacillus cereus VD078.</title>
        <authorList>
            <consortium name="The Broad Institute Genome Sequencing Platform"/>
            <consortium name="The Broad Institute Genome Sequencing Center for Infectious Disease"/>
            <person name="Feldgarden M."/>
            <person name="Van der Auwera G.A."/>
            <person name="Mahillon J."/>
            <person name="Duprez V."/>
            <person name="Timmery S."/>
            <person name="Mattelet C."/>
            <person name="Dierick K."/>
            <person name="Sun M."/>
            <person name="Yu Z."/>
            <person name="Zhu L."/>
            <person name="Hu X."/>
            <person name="Shank E.B."/>
            <person name="Swiecicka I."/>
            <person name="Hansen B.M."/>
            <person name="Andrup L."/>
            <person name="Young S.K."/>
            <person name="Zeng Q."/>
            <person name="Gargeya S."/>
            <person name="Fitzgerald M."/>
            <person name="Haas B."/>
            <person name="Abouelleil A."/>
            <person name="Alvarado L."/>
            <person name="Arachchi H.M."/>
            <person name="Berlin A."/>
            <person name="Chapman S.B."/>
            <person name="Goldberg J."/>
            <person name="Griggs A."/>
            <person name="Gujja S."/>
            <person name="Hansen M."/>
            <person name="Howarth C."/>
            <person name="Imamovic A."/>
            <person name="Larimer J."/>
            <person name="McCowen C."/>
            <person name="Montmayeur A."/>
            <person name="Murphy C."/>
            <person name="Neiman D."/>
            <person name="Pearson M."/>
            <person name="Priest M."/>
            <person name="Roberts A."/>
            <person name="Saif S."/>
            <person name="Shea T."/>
            <person name="Sisk P."/>
            <person name="Sykes S."/>
            <person name="Wortman J."/>
            <person name="Nusbaum C."/>
            <person name="Birren B."/>
        </authorList>
    </citation>
    <scope>NUCLEOTIDE SEQUENCE [LARGE SCALE GENOMIC DNA]</scope>
    <source>
        <strain evidence="2 3">VD078</strain>
    </source>
</reference>
<gene>
    <name evidence="2" type="ORF">III_05952</name>
</gene>
<feature type="transmembrane region" description="Helical" evidence="1">
    <location>
        <begin position="96"/>
        <end position="116"/>
    </location>
</feature>
<protein>
    <submittedName>
        <fullName evidence="2">Uncharacterized protein</fullName>
    </submittedName>
</protein>
<keyword evidence="1" id="KW-1133">Transmembrane helix</keyword>
<feature type="transmembrane region" description="Helical" evidence="1">
    <location>
        <begin position="6"/>
        <end position="24"/>
    </location>
</feature>
<keyword evidence="1" id="KW-0472">Membrane</keyword>
<dbReference type="RefSeq" id="WP_002170008.1">
    <property type="nucleotide sequence ID" value="NZ_JH792254.1"/>
</dbReference>
<organism evidence="2 3">
    <name type="scientific">Bacillus mycoides</name>
    <dbReference type="NCBI Taxonomy" id="1405"/>
    <lineage>
        <taxon>Bacteria</taxon>
        <taxon>Bacillati</taxon>
        <taxon>Bacillota</taxon>
        <taxon>Bacilli</taxon>
        <taxon>Bacillales</taxon>
        <taxon>Bacillaceae</taxon>
        <taxon>Bacillus</taxon>
        <taxon>Bacillus cereus group</taxon>
    </lineage>
</organism>
<dbReference type="Proteomes" id="UP000006976">
    <property type="component" value="Unassembled WGS sequence"/>
</dbReference>
<sequence length="156" mass="18088">MRNVVSTILFTLFAVILWTIYGVFKLLQFILEPLVHIWNANVWRMHDVANVVTNNGCNKLHDVFSYPEEICGNVMNFYVEGGNIEKLKRLSQRNEIFCGTLAIFVLYAIPAFSHYTGLEMNTITNIIWLAIAGYFAYFYIVYRRIQAFVSEIMQVA</sequence>
<dbReference type="EMBL" id="AHEV01000056">
    <property type="protein sequence ID" value="EJR29147.1"/>
    <property type="molecule type" value="Genomic_DNA"/>
</dbReference>
<feature type="transmembrane region" description="Helical" evidence="1">
    <location>
        <begin position="122"/>
        <end position="142"/>
    </location>
</feature>
<evidence type="ECO:0000256" key="1">
    <source>
        <dbReference type="SAM" id="Phobius"/>
    </source>
</evidence>